<evidence type="ECO:0000256" key="1">
    <source>
        <dbReference type="SAM" id="Phobius"/>
    </source>
</evidence>
<feature type="transmembrane region" description="Helical" evidence="1">
    <location>
        <begin position="81"/>
        <end position="99"/>
    </location>
</feature>
<keyword evidence="1" id="KW-1133">Transmembrane helix</keyword>
<name>A0A3S3SLH7_9BACI</name>
<proteinExistence type="predicted"/>
<keyword evidence="1" id="KW-0472">Membrane</keyword>
<dbReference type="AlphaFoldDB" id="A0A3S3SLH7"/>
<protein>
    <recommendedName>
        <fullName evidence="2">LiaI-LiaF-like transmembrane region domain-containing protein</fullName>
    </recommendedName>
</protein>
<comment type="caution">
    <text evidence="3">The sequence shown here is derived from an EMBL/GenBank/DDBJ whole genome shotgun (WGS) entry which is preliminary data.</text>
</comment>
<dbReference type="InterPro" id="IPR043726">
    <property type="entry name" value="LiaI-LiaF-like_TM1"/>
</dbReference>
<feature type="transmembrane region" description="Helical" evidence="1">
    <location>
        <begin position="139"/>
        <end position="157"/>
    </location>
</feature>
<dbReference type="EMBL" id="RZTZ01000002">
    <property type="protein sequence ID" value="RVT65045.1"/>
    <property type="molecule type" value="Genomic_DNA"/>
</dbReference>
<evidence type="ECO:0000259" key="2">
    <source>
        <dbReference type="Pfam" id="PF18917"/>
    </source>
</evidence>
<gene>
    <name evidence="3" type="ORF">EM808_05915</name>
</gene>
<sequence length="161" mass="17962">MKSHKLFTGVALVGFGIYFLLKVLKVTPFESFYSWPTLLIIVGLAFLFQGFLGKDYSSILPGVILTGFGLHFQLVNKLAIWPNDTGTFLLIIALGFILFHQKAGSGLMNGVLFLLLAGFLLFYEDIIDSITFIQVGQETLKFLTPLLFLLIGGYFLLSKRK</sequence>
<feature type="domain" description="LiaI-LiaF-like transmembrane region" evidence="2">
    <location>
        <begin position="6"/>
        <end position="47"/>
    </location>
</feature>
<feature type="transmembrane region" description="Helical" evidence="1">
    <location>
        <begin position="32"/>
        <end position="52"/>
    </location>
</feature>
<dbReference type="Pfam" id="PF18917">
    <property type="entry name" value="LiaI-LiaF-like_TM1"/>
    <property type="match status" value="1"/>
</dbReference>
<evidence type="ECO:0000313" key="3">
    <source>
        <dbReference type="EMBL" id="RVT65045.1"/>
    </source>
</evidence>
<accession>A0A3S3SLH7</accession>
<feature type="transmembrane region" description="Helical" evidence="1">
    <location>
        <begin position="7"/>
        <end position="26"/>
    </location>
</feature>
<dbReference type="Proteomes" id="UP000288024">
    <property type="component" value="Unassembled WGS sequence"/>
</dbReference>
<dbReference type="RefSeq" id="WP_127737208.1">
    <property type="nucleotide sequence ID" value="NZ_CAJCKN010000023.1"/>
</dbReference>
<keyword evidence="4" id="KW-1185">Reference proteome</keyword>
<feature type="transmembrane region" description="Helical" evidence="1">
    <location>
        <begin position="111"/>
        <end position="133"/>
    </location>
</feature>
<keyword evidence="1" id="KW-0812">Transmembrane</keyword>
<dbReference type="GeneID" id="87616076"/>
<organism evidence="3 4">
    <name type="scientific">Niallia taxi</name>
    <dbReference type="NCBI Taxonomy" id="2499688"/>
    <lineage>
        <taxon>Bacteria</taxon>
        <taxon>Bacillati</taxon>
        <taxon>Bacillota</taxon>
        <taxon>Bacilli</taxon>
        <taxon>Bacillales</taxon>
        <taxon>Bacillaceae</taxon>
        <taxon>Niallia</taxon>
    </lineage>
</organism>
<reference evidence="3 4" key="1">
    <citation type="submission" date="2019-01" db="EMBL/GenBank/DDBJ databases">
        <title>Bacillus sp. M5HDSG1-1, whole genome shotgun sequence.</title>
        <authorList>
            <person name="Tuo L."/>
        </authorList>
    </citation>
    <scope>NUCLEOTIDE SEQUENCE [LARGE SCALE GENOMIC DNA]</scope>
    <source>
        <strain evidence="3 4">M5HDSG1-1</strain>
    </source>
</reference>
<evidence type="ECO:0000313" key="4">
    <source>
        <dbReference type="Proteomes" id="UP000288024"/>
    </source>
</evidence>